<keyword evidence="3" id="KW-1185">Reference proteome</keyword>
<feature type="transmembrane region" description="Helical" evidence="1">
    <location>
        <begin position="51"/>
        <end position="71"/>
    </location>
</feature>
<dbReference type="Proteomes" id="UP001596395">
    <property type="component" value="Unassembled WGS sequence"/>
</dbReference>
<proteinExistence type="predicted"/>
<dbReference type="EMBL" id="JBHSXN010000001">
    <property type="protein sequence ID" value="MFC6952481.1"/>
    <property type="molecule type" value="Genomic_DNA"/>
</dbReference>
<feature type="transmembrane region" description="Helical" evidence="1">
    <location>
        <begin position="20"/>
        <end position="45"/>
    </location>
</feature>
<sequence>MSHRRKRTGSGRKRGYEPYLRLLGLVLILVAALLVFGVVVADLLFVVSTALGVLGAVLAAFPGAVLSAFAAL</sequence>
<keyword evidence="1" id="KW-1133">Transmembrane helix</keyword>
<protein>
    <recommendedName>
        <fullName evidence="4">AI-2E family transporter</fullName>
    </recommendedName>
</protein>
<evidence type="ECO:0008006" key="4">
    <source>
        <dbReference type="Google" id="ProtNLM"/>
    </source>
</evidence>
<keyword evidence="1" id="KW-0812">Transmembrane</keyword>
<keyword evidence="1" id="KW-0472">Membrane</keyword>
<gene>
    <name evidence="2" type="ORF">ACFQGB_06360</name>
</gene>
<organism evidence="2 3">
    <name type="scientific">Halorubellus litoreus</name>
    <dbReference type="NCBI Taxonomy" id="755308"/>
    <lineage>
        <taxon>Archaea</taxon>
        <taxon>Methanobacteriati</taxon>
        <taxon>Methanobacteriota</taxon>
        <taxon>Stenosarchaea group</taxon>
        <taxon>Halobacteria</taxon>
        <taxon>Halobacteriales</taxon>
        <taxon>Halorubellaceae</taxon>
        <taxon>Halorubellus</taxon>
    </lineage>
</organism>
<reference evidence="2 3" key="1">
    <citation type="journal article" date="2019" name="Int. J. Syst. Evol. Microbiol.">
        <title>The Global Catalogue of Microorganisms (GCM) 10K type strain sequencing project: providing services to taxonomists for standard genome sequencing and annotation.</title>
        <authorList>
            <consortium name="The Broad Institute Genomics Platform"/>
            <consortium name="The Broad Institute Genome Sequencing Center for Infectious Disease"/>
            <person name="Wu L."/>
            <person name="Ma J."/>
        </authorList>
    </citation>
    <scope>NUCLEOTIDE SEQUENCE [LARGE SCALE GENOMIC DNA]</scope>
    <source>
        <strain evidence="2 3">GX26</strain>
    </source>
</reference>
<comment type="caution">
    <text evidence="2">The sequence shown here is derived from an EMBL/GenBank/DDBJ whole genome shotgun (WGS) entry which is preliminary data.</text>
</comment>
<dbReference type="AlphaFoldDB" id="A0ABD5VEV1"/>
<evidence type="ECO:0000256" key="1">
    <source>
        <dbReference type="SAM" id="Phobius"/>
    </source>
</evidence>
<evidence type="ECO:0000313" key="3">
    <source>
        <dbReference type="Proteomes" id="UP001596395"/>
    </source>
</evidence>
<accession>A0ABD5VEV1</accession>
<dbReference type="RefSeq" id="WP_336349457.1">
    <property type="nucleotide sequence ID" value="NZ_JAZAQL010000001.1"/>
</dbReference>
<evidence type="ECO:0000313" key="2">
    <source>
        <dbReference type="EMBL" id="MFC6952481.1"/>
    </source>
</evidence>
<name>A0ABD5VEV1_9EURY</name>